<dbReference type="Proteomes" id="UP000267029">
    <property type="component" value="Unassembled WGS sequence"/>
</dbReference>
<proteinExistence type="predicted"/>
<reference evidence="1 2" key="1">
    <citation type="submission" date="2018-10" db="EMBL/GenBank/DDBJ databases">
        <authorList>
            <consortium name="Pathogen Informatics"/>
        </authorList>
    </citation>
    <scope>NUCLEOTIDE SEQUENCE [LARGE SCALE GENOMIC DNA]</scope>
</reference>
<protein>
    <submittedName>
        <fullName evidence="1">Uncharacterized protein</fullName>
    </submittedName>
</protein>
<name>A0A0R3UEH8_MESCO</name>
<evidence type="ECO:0000313" key="2">
    <source>
        <dbReference type="Proteomes" id="UP000267029"/>
    </source>
</evidence>
<accession>A0A0R3UEH8</accession>
<gene>
    <name evidence="1" type="ORF">MCOS_LOCUS5410</name>
</gene>
<keyword evidence="2" id="KW-1185">Reference proteome</keyword>
<sequence length="146" mass="16093">MGDLPLRNIQLALDDAHSMGTSDAELPNDCAVPGTFICITKLGYDADQMPLALRPKCPCCGCRQNPMDDFRTSEIKRDGCAFDPCSPCHKRLYEDYIDSFAICAQPPTGNLPNDDEACLQNCAQLCPQNCQPPCCQQTNAWIENQC</sequence>
<dbReference type="EMBL" id="UXSR01005193">
    <property type="protein sequence ID" value="VDD79407.1"/>
    <property type="molecule type" value="Genomic_DNA"/>
</dbReference>
<dbReference type="AlphaFoldDB" id="A0A0R3UEH8"/>
<evidence type="ECO:0000313" key="1">
    <source>
        <dbReference type="EMBL" id="VDD79407.1"/>
    </source>
</evidence>
<organism evidence="1 2">
    <name type="scientific">Mesocestoides corti</name>
    <name type="common">Flatworm</name>
    <dbReference type="NCBI Taxonomy" id="53468"/>
    <lineage>
        <taxon>Eukaryota</taxon>
        <taxon>Metazoa</taxon>
        <taxon>Spiralia</taxon>
        <taxon>Lophotrochozoa</taxon>
        <taxon>Platyhelminthes</taxon>
        <taxon>Cestoda</taxon>
        <taxon>Eucestoda</taxon>
        <taxon>Cyclophyllidea</taxon>
        <taxon>Mesocestoididae</taxon>
        <taxon>Mesocestoides</taxon>
    </lineage>
</organism>
<dbReference type="OrthoDB" id="6280186at2759"/>